<dbReference type="InterPro" id="IPR044946">
    <property type="entry name" value="Restrct_endonuc_typeI_TRD_sf"/>
</dbReference>
<gene>
    <name evidence="3" type="ORF">CWI73_07600</name>
</gene>
<dbReference type="GO" id="GO:0003677">
    <property type="term" value="F:DNA binding"/>
    <property type="evidence" value="ECO:0007669"/>
    <property type="project" value="UniProtKB-KW"/>
</dbReference>
<dbReference type="AlphaFoldDB" id="A0A432YSC5"/>
<reference evidence="3 4" key="1">
    <citation type="journal article" date="2011" name="Front. Microbiol.">
        <title>Genomic signatures of strain selection and enhancement in Bacillus atrophaeus var. globigii, a historical biowarfare simulant.</title>
        <authorList>
            <person name="Gibbons H.S."/>
            <person name="Broomall S.M."/>
            <person name="McNew L.A."/>
            <person name="Daligault H."/>
            <person name="Chapman C."/>
            <person name="Bruce D."/>
            <person name="Karavis M."/>
            <person name="Krepps M."/>
            <person name="McGregor P.A."/>
            <person name="Hong C."/>
            <person name="Park K.H."/>
            <person name="Akmal A."/>
            <person name="Feldman A."/>
            <person name="Lin J.S."/>
            <person name="Chang W.E."/>
            <person name="Higgs B.W."/>
            <person name="Demirev P."/>
            <person name="Lindquist J."/>
            <person name="Liem A."/>
            <person name="Fochler E."/>
            <person name="Read T.D."/>
            <person name="Tapia R."/>
            <person name="Johnson S."/>
            <person name="Bishop-Lilly K.A."/>
            <person name="Detter C."/>
            <person name="Han C."/>
            <person name="Sozhamannan S."/>
            <person name="Rosenzweig C.N."/>
            <person name="Skowronski E.W."/>
        </authorList>
    </citation>
    <scope>NUCLEOTIDE SEQUENCE [LARGE SCALE GENOMIC DNA]</scope>
    <source>
        <strain evidence="3 4">TPS4-2</strain>
    </source>
</reference>
<evidence type="ECO:0000256" key="1">
    <source>
        <dbReference type="ARBA" id="ARBA00022747"/>
    </source>
</evidence>
<dbReference type="RefSeq" id="WP_126752219.1">
    <property type="nucleotide sequence ID" value="NZ_JBHUMT010000001.1"/>
</dbReference>
<keyword evidence="2" id="KW-0238">DNA-binding</keyword>
<keyword evidence="1" id="KW-0680">Restriction system</keyword>
<organism evidence="3 4">
    <name type="scientific">Idiomarina piscisalsi</name>
    <dbReference type="NCBI Taxonomy" id="1096243"/>
    <lineage>
        <taxon>Bacteria</taxon>
        <taxon>Pseudomonadati</taxon>
        <taxon>Pseudomonadota</taxon>
        <taxon>Gammaproteobacteria</taxon>
        <taxon>Alteromonadales</taxon>
        <taxon>Idiomarinaceae</taxon>
        <taxon>Idiomarina</taxon>
    </lineage>
</organism>
<sequence length="246" mass="27657">MAITVETNSISYLSDFQPIRCDTYFRSKIKKSESFFINENISWVSLGSVIENIQNGMNIKTEYYSMEPTDILYTSVSQIKEYGLINKNQNYLSEEVRDLNNFFELEPEMVLITRSGTVGVGLSTNNSSFDFDESSYVASGFVITSKIKPGYSADVIANYINLADVQNYLAAMAAGACQKNISQPNILSLPVPEVLFTKAESFNDLFKQYEHSTNKIKRVISRGEDKLSKLKDTVSEEASRLISELS</sequence>
<protein>
    <recommendedName>
        <fullName evidence="5">Type I restriction modification DNA specificity domain-containing protein</fullName>
    </recommendedName>
</protein>
<dbReference type="Gene3D" id="3.90.220.20">
    <property type="entry name" value="DNA methylase specificity domains"/>
    <property type="match status" value="1"/>
</dbReference>
<proteinExistence type="predicted"/>
<evidence type="ECO:0000256" key="2">
    <source>
        <dbReference type="ARBA" id="ARBA00023125"/>
    </source>
</evidence>
<accession>A0A432YSC5</accession>
<evidence type="ECO:0008006" key="5">
    <source>
        <dbReference type="Google" id="ProtNLM"/>
    </source>
</evidence>
<dbReference type="GO" id="GO:0009307">
    <property type="term" value="P:DNA restriction-modification system"/>
    <property type="evidence" value="ECO:0007669"/>
    <property type="project" value="UniProtKB-KW"/>
</dbReference>
<evidence type="ECO:0000313" key="3">
    <source>
        <dbReference type="EMBL" id="RUO64547.1"/>
    </source>
</evidence>
<comment type="caution">
    <text evidence="3">The sequence shown here is derived from an EMBL/GenBank/DDBJ whole genome shotgun (WGS) entry which is preliminary data.</text>
</comment>
<name>A0A432YSC5_9GAMM</name>
<dbReference type="SUPFAM" id="SSF116734">
    <property type="entry name" value="DNA methylase specificity domain"/>
    <property type="match status" value="1"/>
</dbReference>
<dbReference type="EMBL" id="PIQA01000004">
    <property type="protein sequence ID" value="RUO64547.1"/>
    <property type="molecule type" value="Genomic_DNA"/>
</dbReference>
<dbReference type="Proteomes" id="UP000288361">
    <property type="component" value="Unassembled WGS sequence"/>
</dbReference>
<evidence type="ECO:0000313" key="4">
    <source>
        <dbReference type="Proteomes" id="UP000288361"/>
    </source>
</evidence>